<feature type="compositionally biased region" description="Acidic residues" evidence="17">
    <location>
        <begin position="42"/>
        <end position="76"/>
    </location>
</feature>
<evidence type="ECO:0000313" key="20">
    <source>
        <dbReference type="Proteomes" id="UP000594260"/>
    </source>
</evidence>
<dbReference type="InterPro" id="IPR008045">
    <property type="entry name" value="MCM2"/>
</dbReference>
<dbReference type="Gene3D" id="2.40.50.140">
    <property type="entry name" value="Nucleic acid-binding proteins"/>
    <property type="match status" value="1"/>
</dbReference>
<dbReference type="RefSeq" id="XP_022657580.1">
    <property type="nucleotide sequence ID" value="XM_022801845.1"/>
</dbReference>
<accession>A0A7M7JUX2</accession>
<dbReference type="OrthoDB" id="844at2759"/>
<sequence>MPRGGRNSRSSNPASEAESQGNEGGRSELDPATSSPGRDLPPFEDEQDIIDGGGGDEDGVEEEEEDGEDLFGDDMANDYRAIPELDRYDERVLDDNSELSTLSESDRRAAEEEMRRRDRAEGRTATGRLPRGLEMFADESSELDDRPTRRRRLAERAAAGEEDDGMDDMVESIENLEDMKGHTVKEWVTQLGPKTEIFNRFKNFLRTHVDDKGHNTYKEKIRAMCEQNRMSLEVDYNTLAQSEQVLAFFLPEAPAEVLPIFDEAAKDIVVGMFPHYGRIHHEIRVRITDLPILEEIRTLRKIHIDQLIRTSGVVTSTTGVLPQLRMVKYDCVKCKYILGPFVQSQNLEVKPSSCPECQSTGPFSVNVAQTIFQDYQRVTIQESPGKVNAGRLPRSKDAILLNDLCDSCKPGDEIEITGIYSNKFEGSLNKANGFPVFATVIIANHILKKDEKAAGRYLTDEDVKEVVKLSKEENLAERIIASIGPSIYGHDDIKRAIALSLFGGVSKNPGQKHRIRGDINVLLCGDPGTAKSQFLKYVQQIAPRAVYTTGQGATAVGLTAYVKRSPVTRDWTLEAGALVLADKGVCLIDEFDKMNDADRTSIHEAMEQQTISIAKAGIVTSLRARCTIIAAANPIGGRYDPSMTFHQNVNLSDPILSRFDVLCVVRDTVDPIEDERLARFVVDSHSRHHPLATADDKQVKPAQQMYESISQDLLQKYILYAREKIEPKLHLMDQDKISQLYSDLRRESMATGSMPITIRHLESIIRLAESHARMHLREHVNEDDVNTAIRVMLDSFVSTQKFSVMRQMTKTFSSYLTYKKDNNELLLFIMKQLIQEELAFQRSRLDVEPEQVSVNADALKREAARINITNLIPFYKSELFASHNFQYDRKTNNITLTF</sequence>
<dbReference type="InterPro" id="IPR001208">
    <property type="entry name" value="MCM_dom"/>
</dbReference>
<dbReference type="Pfam" id="PF00493">
    <property type="entry name" value="MCM"/>
    <property type="match status" value="1"/>
</dbReference>
<evidence type="ECO:0000256" key="16">
    <source>
        <dbReference type="ARBA" id="ARBA00074927"/>
    </source>
</evidence>
<keyword evidence="9" id="KW-0378">Hydrolase</keyword>
<dbReference type="Gene3D" id="2.20.28.10">
    <property type="match status" value="1"/>
</dbReference>
<dbReference type="EC" id="3.6.4.12" evidence="3"/>
<keyword evidence="12" id="KW-0067">ATP-binding</keyword>
<dbReference type="InterPro" id="IPR027925">
    <property type="entry name" value="MCM_N"/>
</dbReference>
<evidence type="ECO:0000256" key="17">
    <source>
        <dbReference type="SAM" id="MobiDB-lite"/>
    </source>
</evidence>
<dbReference type="InterPro" id="IPR018525">
    <property type="entry name" value="MCM_CS"/>
</dbReference>
<dbReference type="GO" id="GO:0003697">
    <property type="term" value="F:single-stranded DNA binding"/>
    <property type="evidence" value="ECO:0007669"/>
    <property type="project" value="TreeGrafter"/>
</dbReference>
<dbReference type="SUPFAM" id="SSF50249">
    <property type="entry name" value="Nucleic acid-binding proteins"/>
    <property type="match status" value="1"/>
</dbReference>
<keyword evidence="20" id="KW-1185">Reference proteome</keyword>
<dbReference type="GO" id="GO:0017116">
    <property type="term" value="F:single-stranded DNA helicase activity"/>
    <property type="evidence" value="ECO:0007669"/>
    <property type="project" value="TreeGrafter"/>
</dbReference>
<reference evidence="19" key="1">
    <citation type="submission" date="2021-01" db="UniProtKB">
        <authorList>
            <consortium name="EnsemblMetazoa"/>
        </authorList>
    </citation>
    <scope>IDENTIFICATION</scope>
</reference>
<dbReference type="GO" id="GO:0000727">
    <property type="term" value="P:double-strand break repair via break-induced replication"/>
    <property type="evidence" value="ECO:0007669"/>
    <property type="project" value="TreeGrafter"/>
</dbReference>
<dbReference type="GO" id="GO:0005524">
    <property type="term" value="F:ATP binding"/>
    <property type="evidence" value="ECO:0007669"/>
    <property type="project" value="UniProtKB-KW"/>
</dbReference>
<dbReference type="RefSeq" id="XP_022657578.1">
    <property type="nucleotide sequence ID" value="XM_022801843.1"/>
</dbReference>
<dbReference type="CDD" id="cd17753">
    <property type="entry name" value="MCM2"/>
    <property type="match status" value="1"/>
</dbReference>
<evidence type="ECO:0000256" key="13">
    <source>
        <dbReference type="ARBA" id="ARBA00023125"/>
    </source>
</evidence>
<keyword evidence="6" id="KW-0479">Metal-binding</keyword>
<dbReference type="SUPFAM" id="SSF52540">
    <property type="entry name" value="P-loop containing nucleoside triphosphate hydrolases"/>
    <property type="match status" value="1"/>
</dbReference>
<dbReference type="PRINTS" id="PR01657">
    <property type="entry name" value="MCMFAMILY"/>
</dbReference>
<feature type="region of interest" description="Disordered" evidence="17">
    <location>
        <begin position="1"/>
        <end position="164"/>
    </location>
</feature>
<dbReference type="InterPro" id="IPR027417">
    <property type="entry name" value="P-loop_NTPase"/>
</dbReference>
<evidence type="ECO:0000256" key="8">
    <source>
        <dbReference type="ARBA" id="ARBA00022771"/>
    </source>
</evidence>
<dbReference type="OMA" id="TYERVTT"/>
<dbReference type="InterPro" id="IPR033762">
    <property type="entry name" value="MCM_OB"/>
</dbReference>
<dbReference type="GeneID" id="111248841"/>
<protein>
    <recommendedName>
        <fullName evidence="4">DNA replication licensing factor MCM2</fullName>
        <ecNumber evidence="3">3.6.4.12</ecNumber>
    </recommendedName>
    <alternativeName>
        <fullName evidence="16">DNA replication licensing factor mcm2</fullName>
    </alternativeName>
</protein>
<proteinExistence type="inferred from homology"/>
<feature type="compositionally biased region" description="Basic and acidic residues" evidence="17">
    <location>
        <begin position="81"/>
        <end position="94"/>
    </location>
</feature>
<dbReference type="EnsemblMetazoa" id="XM_022801844">
    <property type="protein sequence ID" value="XP_022657579"/>
    <property type="gene ID" value="LOC111248841"/>
</dbReference>
<evidence type="ECO:0000256" key="5">
    <source>
        <dbReference type="ARBA" id="ARBA00022705"/>
    </source>
</evidence>
<evidence type="ECO:0000256" key="6">
    <source>
        <dbReference type="ARBA" id="ARBA00022723"/>
    </source>
</evidence>
<keyword evidence="10" id="KW-0347">Helicase</keyword>
<dbReference type="PROSITE" id="PS50051">
    <property type="entry name" value="MCM_2"/>
    <property type="match status" value="1"/>
</dbReference>
<dbReference type="KEGG" id="vde:111248841"/>
<evidence type="ECO:0000256" key="15">
    <source>
        <dbReference type="ARBA" id="ARBA00023306"/>
    </source>
</evidence>
<dbReference type="Gene3D" id="3.40.50.300">
    <property type="entry name" value="P-loop containing nucleotide triphosphate hydrolases"/>
    <property type="match status" value="1"/>
</dbReference>
<feature type="domain" description="MCM C-terminal AAA(+) ATPase" evidence="18">
    <location>
        <begin position="475"/>
        <end position="681"/>
    </location>
</feature>
<dbReference type="FunCoup" id="A0A7M7JUX2">
    <property type="interactions" value="1251"/>
</dbReference>
<dbReference type="EnsemblMetazoa" id="XM_022801845">
    <property type="protein sequence ID" value="XP_022657580"/>
    <property type="gene ID" value="LOC111248841"/>
</dbReference>
<comment type="subcellular location">
    <subcellularLocation>
        <location evidence="1">Nucleus</location>
    </subcellularLocation>
</comment>
<dbReference type="GO" id="GO:0016787">
    <property type="term" value="F:hydrolase activity"/>
    <property type="evidence" value="ECO:0007669"/>
    <property type="project" value="UniProtKB-KW"/>
</dbReference>
<comment type="similarity">
    <text evidence="2">Belongs to the MCM family.</text>
</comment>
<keyword evidence="7" id="KW-0547">Nucleotide-binding</keyword>
<dbReference type="InterPro" id="IPR012340">
    <property type="entry name" value="NA-bd_OB-fold"/>
</dbReference>
<feature type="compositionally biased region" description="Basic and acidic residues" evidence="17">
    <location>
        <begin position="104"/>
        <end position="122"/>
    </location>
</feature>
<keyword evidence="11" id="KW-0862">Zinc</keyword>
<dbReference type="EnsemblMetazoa" id="XM_022801843">
    <property type="protein sequence ID" value="XP_022657578"/>
    <property type="gene ID" value="LOC111248841"/>
</dbReference>
<evidence type="ECO:0000256" key="12">
    <source>
        <dbReference type="ARBA" id="ARBA00022840"/>
    </source>
</evidence>
<evidence type="ECO:0000259" key="18">
    <source>
        <dbReference type="PROSITE" id="PS50051"/>
    </source>
</evidence>
<dbReference type="GO" id="GO:1902975">
    <property type="term" value="P:mitotic DNA replication initiation"/>
    <property type="evidence" value="ECO:0007669"/>
    <property type="project" value="TreeGrafter"/>
</dbReference>
<dbReference type="FunFam" id="2.20.28.10:FF:000002">
    <property type="entry name" value="DNA helicase"/>
    <property type="match status" value="1"/>
</dbReference>
<evidence type="ECO:0000256" key="9">
    <source>
        <dbReference type="ARBA" id="ARBA00022801"/>
    </source>
</evidence>
<evidence type="ECO:0000313" key="19">
    <source>
        <dbReference type="EnsemblMetazoa" id="XP_022657578"/>
    </source>
</evidence>
<dbReference type="GO" id="GO:0043138">
    <property type="term" value="F:3'-5' DNA helicase activity"/>
    <property type="evidence" value="ECO:0007669"/>
    <property type="project" value="TreeGrafter"/>
</dbReference>
<feature type="compositionally biased region" description="Polar residues" evidence="17">
    <location>
        <begin position="7"/>
        <end position="21"/>
    </location>
</feature>
<evidence type="ECO:0000256" key="7">
    <source>
        <dbReference type="ARBA" id="ARBA00022741"/>
    </source>
</evidence>
<keyword evidence="14" id="KW-0539">Nucleus</keyword>
<keyword evidence="15" id="KW-0131">Cell cycle</keyword>
<evidence type="ECO:0000256" key="4">
    <source>
        <dbReference type="ARBA" id="ARBA00018925"/>
    </source>
</evidence>
<organism evidence="19 20">
    <name type="scientific">Varroa destructor</name>
    <name type="common">Honeybee mite</name>
    <dbReference type="NCBI Taxonomy" id="109461"/>
    <lineage>
        <taxon>Eukaryota</taxon>
        <taxon>Metazoa</taxon>
        <taxon>Ecdysozoa</taxon>
        <taxon>Arthropoda</taxon>
        <taxon>Chelicerata</taxon>
        <taxon>Arachnida</taxon>
        <taxon>Acari</taxon>
        <taxon>Parasitiformes</taxon>
        <taxon>Mesostigmata</taxon>
        <taxon>Gamasina</taxon>
        <taxon>Dermanyssoidea</taxon>
        <taxon>Varroidae</taxon>
        <taxon>Varroa</taxon>
    </lineage>
</organism>
<dbReference type="Gene3D" id="3.30.1640.10">
    <property type="entry name" value="mini-chromosome maintenance (MCM) complex, chain A, domain 1"/>
    <property type="match status" value="1"/>
</dbReference>
<evidence type="ECO:0000256" key="10">
    <source>
        <dbReference type="ARBA" id="ARBA00022806"/>
    </source>
</evidence>
<evidence type="ECO:0000256" key="2">
    <source>
        <dbReference type="ARBA" id="ARBA00008010"/>
    </source>
</evidence>
<dbReference type="InterPro" id="IPR041562">
    <property type="entry name" value="MCM_lid"/>
</dbReference>
<dbReference type="AlphaFoldDB" id="A0A7M7JUX2"/>
<dbReference type="SMART" id="SM00350">
    <property type="entry name" value="MCM"/>
    <property type="match status" value="1"/>
</dbReference>
<dbReference type="PANTHER" id="PTHR11630">
    <property type="entry name" value="DNA REPLICATION LICENSING FACTOR MCM FAMILY MEMBER"/>
    <property type="match status" value="1"/>
</dbReference>
<evidence type="ECO:0000256" key="14">
    <source>
        <dbReference type="ARBA" id="ARBA00023242"/>
    </source>
</evidence>
<dbReference type="InParanoid" id="A0A7M7JUX2"/>
<keyword evidence="13" id="KW-0238">DNA-binding</keyword>
<dbReference type="InterPro" id="IPR031327">
    <property type="entry name" value="MCM"/>
</dbReference>
<dbReference type="Pfam" id="PF17855">
    <property type="entry name" value="MCM_lid"/>
    <property type="match status" value="1"/>
</dbReference>
<dbReference type="Pfam" id="PF23669">
    <property type="entry name" value="WHD_MCM2"/>
    <property type="match status" value="1"/>
</dbReference>
<dbReference type="Pfam" id="PF14551">
    <property type="entry name" value="MCM_N"/>
    <property type="match status" value="1"/>
</dbReference>
<keyword evidence="5" id="KW-0235">DNA replication</keyword>
<evidence type="ECO:0000256" key="11">
    <source>
        <dbReference type="ARBA" id="ARBA00022833"/>
    </source>
</evidence>
<keyword evidence="8" id="KW-0863">Zinc-finger</keyword>
<dbReference type="SMART" id="SM00382">
    <property type="entry name" value="AAA"/>
    <property type="match status" value="1"/>
</dbReference>
<dbReference type="FunFam" id="3.40.50.300:FF:000138">
    <property type="entry name" value="DNA helicase"/>
    <property type="match status" value="1"/>
</dbReference>
<dbReference type="GO" id="GO:0005634">
    <property type="term" value="C:nucleus"/>
    <property type="evidence" value="ECO:0007669"/>
    <property type="project" value="UniProtKB-SubCell"/>
</dbReference>
<evidence type="ECO:0000256" key="3">
    <source>
        <dbReference type="ARBA" id="ARBA00012551"/>
    </source>
</evidence>
<dbReference type="PROSITE" id="PS00847">
    <property type="entry name" value="MCM_1"/>
    <property type="match status" value="1"/>
</dbReference>
<name>A0A7M7JUX2_VARDE</name>
<dbReference type="Pfam" id="PF17207">
    <property type="entry name" value="MCM_OB"/>
    <property type="match status" value="1"/>
</dbReference>
<dbReference type="RefSeq" id="XP_022657579.1">
    <property type="nucleotide sequence ID" value="XM_022801844.1"/>
</dbReference>
<dbReference type="GO" id="GO:0042555">
    <property type="term" value="C:MCM complex"/>
    <property type="evidence" value="ECO:0007669"/>
    <property type="project" value="InterPro"/>
</dbReference>
<dbReference type="Pfam" id="PF12619">
    <property type="entry name" value="MCM2_N"/>
    <property type="match status" value="1"/>
</dbReference>
<dbReference type="InterPro" id="IPR059098">
    <property type="entry name" value="WHD_MCM2"/>
</dbReference>
<dbReference type="CTD" id="4171"/>
<dbReference type="GO" id="GO:0008270">
    <property type="term" value="F:zinc ion binding"/>
    <property type="evidence" value="ECO:0007669"/>
    <property type="project" value="UniProtKB-KW"/>
</dbReference>
<dbReference type="Proteomes" id="UP000594260">
    <property type="component" value="Unplaced"/>
</dbReference>
<dbReference type="PRINTS" id="PR01658">
    <property type="entry name" value="MCMPROTEIN2"/>
</dbReference>
<dbReference type="InterPro" id="IPR003593">
    <property type="entry name" value="AAA+_ATPase"/>
</dbReference>
<dbReference type="PANTHER" id="PTHR11630:SF44">
    <property type="entry name" value="DNA REPLICATION LICENSING FACTOR MCM2"/>
    <property type="match status" value="1"/>
</dbReference>
<evidence type="ECO:0000256" key="1">
    <source>
        <dbReference type="ARBA" id="ARBA00004123"/>
    </source>
</evidence>